<dbReference type="EMBL" id="KV907397">
    <property type="protein sequence ID" value="OON13456.1"/>
    <property type="molecule type" value="Genomic_DNA"/>
</dbReference>
<proteinExistence type="predicted"/>
<evidence type="ECO:0000313" key="2">
    <source>
        <dbReference type="EMBL" id="OON13456.1"/>
    </source>
</evidence>
<accession>A0A1S8WGB4</accession>
<name>A0A1S8WGB4_OPIVI</name>
<evidence type="ECO:0000256" key="1">
    <source>
        <dbReference type="SAM" id="MobiDB-lite"/>
    </source>
</evidence>
<keyword evidence="3" id="KW-1185">Reference proteome</keyword>
<dbReference type="AlphaFoldDB" id="A0A1S8WGB4"/>
<gene>
    <name evidence="2" type="ORF">X801_10774</name>
</gene>
<dbReference type="Proteomes" id="UP000243686">
    <property type="component" value="Unassembled WGS sequence"/>
</dbReference>
<sequence length="68" mass="7355">MTSPSSEAWMPFSELPELSKIALTGVDNPDIQTLADALPPEARERLLAEQQGHQTQLPGPSKSSRLGQ</sequence>
<organism evidence="2 3">
    <name type="scientific">Opisthorchis viverrini</name>
    <name type="common">Southeast Asian liver fluke</name>
    <dbReference type="NCBI Taxonomy" id="6198"/>
    <lineage>
        <taxon>Eukaryota</taxon>
        <taxon>Metazoa</taxon>
        <taxon>Spiralia</taxon>
        <taxon>Lophotrochozoa</taxon>
        <taxon>Platyhelminthes</taxon>
        <taxon>Trematoda</taxon>
        <taxon>Digenea</taxon>
        <taxon>Opisthorchiida</taxon>
        <taxon>Opisthorchiata</taxon>
        <taxon>Opisthorchiidae</taxon>
        <taxon>Opisthorchis</taxon>
    </lineage>
</organism>
<reference evidence="2 3" key="1">
    <citation type="submission" date="2015-03" db="EMBL/GenBank/DDBJ databases">
        <title>Draft genome of the nematode, Opisthorchis viverrini.</title>
        <authorList>
            <person name="Mitreva M."/>
        </authorList>
    </citation>
    <scope>NUCLEOTIDE SEQUENCE [LARGE SCALE GENOMIC DNA]</scope>
    <source>
        <strain evidence="2">Khon Kaen</strain>
    </source>
</reference>
<evidence type="ECO:0000313" key="3">
    <source>
        <dbReference type="Proteomes" id="UP000243686"/>
    </source>
</evidence>
<feature type="compositionally biased region" description="Polar residues" evidence="1">
    <location>
        <begin position="51"/>
        <end position="68"/>
    </location>
</feature>
<feature type="region of interest" description="Disordered" evidence="1">
    <location>
        <begin position="42"/>
        <end position="68"/>
    </location>
</feature>
<protein>
    <submittedName>
        <fullName evidence="2">Uncharacterized protein</fullName>
    </submittedName>
</protein>